<evidence type="ECO:0000256" key="5">
    <source>
        <dbReference type="ARBA" id="ARBA00022553"/>
    </source>
</evidence>
<dbReference type="SMART" id="SM00091">
    <property type="entry name" value="PAS"/>
    <property type="match status" value="2"/>
</dbReference>
<comment type="catalytic activity">
    <reaction evidence="1">
        <text>ATP + protein L-histidine = ADP + protein N-phospho-L-histidine.</text>
        <dbReference type="EC" id="2.7.13.3"/>
    </reaction>
</comment>
<comment type="function">
    <text evidence="11">Involved in the control of the SAPK-dependent transcriptional response to peroxide stress. Regulates sty1 activity.</text>
</comment>
<dbReference type="PROSITE" id="PS50109">
    <property type="entry name" value="HIS_KIN"/>
    <property type="match status" value="1"/>
</dbReference>
<dbReference type="NCBIfam" id="TIGR00229">
    <property type="entry name" value="sensory_box"/>
    <property type="match status" value="1"/>
</dbReference>
<evidence type="ECO:0000256" key="2">
    <source>
        <dbReference type="ARBA" id="ARBA00004496"/>
    </source>
</evidence>
<keyword evidence="9" id="KW-0067">ATP-binding</keyword>
<dbReference type="InterPro" id="IPR003661">
    <property type="entry name" value="HisK_dim/P_dom"/>
</dbReference>
<dbReference type="AlphaFoldDB" id="A0A1L7WYI6"/>
<evidence type="ECO:0000256" key="11">
    <source>
        <dbReference type="ARBA" id="ARBA00054109"/>
    </source>
</evidence>
<dbReference type="SMART" id="SM00086">
    <property type="entry name" value="PAC"/>
    <property type="match status" value="1"/>
</dbReference>
<dbReference type="Pfam" id="PF00512">
    <property type="entry name" value="HisKA"/>
    <property type="match status" value="1"/>
</dbReference>
<dbReference type="InterPro" id="IPR001610">
    <property type="entry name" value="PAC"/>
</dbReference>
<keyword evidence="8 18" id="KW-0418">Kinase</keyword>
<dbReference type="InterPro" id="IPR005467">
    <property type="entry name" value="His_kinase_dom"/>
</dbReference>
<accession>A0A1L7WYI6</accession>
<comment type="subcellular location">
    <subcellularLocation>
        <location evidence="2">Cytoplasm</location>
    </subcellularLocation>
</comment>
<feature type="domain" description="Histidine kinase" evidence="14">
    <location>
        <begin position="629"/>
        <end position="854"/>
    </location>
</feature>
<feature type="domain" description="PAS" evidence="16">
    <location>
        <begin position="357"/>
        <end position="412"/>
    </location>
</feature>
<dbReference type="PANTHER" id="PTHR45339:SF1">
    <property type="entry name" value="HYBRID SIGNAL TRANSDUCTION HISTIDINE KINASE J"/>
    <property type="match status" value="1"/>
</dbReference>
<dbReference type="SUPFAM" id="SSF55785">
    <property type="entry name" value="PYP-like sensor domain (PAS domain)"/>
    <property type="match status" value="1"/>
</dbReference>
<dbReference type="FunFam" id="1.10.287.130:FF:000002">
    <property type="entry name" value="Two-component osmosensing histidine kinase"/>
    <property type="match status" value="1"/>
</dbReference>
<dbReference type="FunFam" id="3.30.450.20:FF:000099">
    <property type="entry name" value="Sensory box sensor histidine kinase"/>
    <property type="match status" value="1"/>
</dbReference>
<evidence type="ECO:0000313" key="19">
    <source>
        <dbReference type="Proteomes" id="UP000184330"/>
    </source>
</evidence>
<dbReference type="SMART" id="SM00387">
    <property type="entry name" value="HATPase_c"/>
    <property type="match status" value="1"/>
</dbReference>
<dbReference type="InterPro" id="IPR004358">
    <property type="entry name" value="Sig_transdc_His_kin-like_C"/>
</dbReference>
<proteinExistence type="predicted"/>
<dbReference type="InterPro" id="IPR013655">
    <property type="entry name" value="PAS_fold_3"/>
</dbReference>
<dbReference type="FunFam" id="3.30.565.10:FF:000010">
    <property type="entry name" value="Sensor histidine kinase RcsC"/>
    <property type="match status" value="1"/>
</dbReference>
<evidence type="ECO:0000256" key="7">
    <source>
        <dbReference type="ARBA" id="ARBA00022741"/>
    </source>
</evidence>
<dbReference type="Gene3D" id="1.10.287.130">
    <property type="match status" value="1"/>
</dbReference>
<dbReference type="InterPro" id="IPR000700">
    <property type="entry name" value="PAS-assoc_C"/>
</dbReference>
<dbReference type="CDD" id="cd16922">
    <property type="entry name" value="HATPase_EvgS-ArcB-TorS-like"/>
    <property type="match status" value="1"/>
</dbReference>
<keyword evidence="10" id="KW-0902">Two-component regulatory system</keyword>
<dbReference type="PRINTS" id="PR00344">
    <property type="entry name" value="BCTRLSENSOR"/>
</dbReference>
<dbReference type="Gene3D" id="3.40.50.2300">
    <property type="match status" value="1"/>
</dbReference>
<keyword evidence="19" id="KW-1185">Reference proteome</keyword>
<dbReference type="SMART" id="SM00448">
    <property type="entry name" value="REC"/>
    <property type="match status" value="1"/>
</dbReference>
<dbReference type="EC" id="2.7.13.3" evidence="3"/>
<gene>
    <name evidence="18" type="ORF">PAC_07724</name>
</gene>
<dbReference type="SUPFAM" id="SSF55874">
    <property type="entry name" value="ATPase domain of HSP90 chaperone/DNA topoisomerase II/histidine kinase"/>
    <property type="match status" value="1"/>
</dbReference>
<dbReference type="PROSITE" id="PS50110">
    <property type="entry name" value="RESPONSE_REGULATORY"/>
    <property type="match status" value="1"/>
</dbReference>
<evidence type="ECO:0000256" key="1">
    <source>
        <dbReference type="ARBA" id="ARBA00000085"/>
    </source>
</evidence>
<dbReference type="Gene3D" id="3.30.450.20">
    <property type="entry name" value="PAS domain"/>
    <property type="match status" value="1"/>
</dbReference>
<keyword evidence="4" id="KW-0963">Cytoplasm</keyword>
<dbReference type="Proteomes" id="UP000184330">
    <property type="component" value="Unassembled WGS sequence"/>
</dbReference>
<dbReference type="EMBL" id="FJOG01000010">
    <property type="protein sequence ID" value="CZR57835.1"/>
    <property type="molecule type" value="Genomic_DNA"/>
</dbReference>
<dbReference type="STRING" id="576137.A0A1L7WYI6"/>
<evidence type="ECO:0000256" key="10">
    <source>
        <dbReference type="ARBA" id="ARBA00023012"/>
    </source>
</evidence>
<evidence type="ECO:0000256" key="13">
    <source>
        <dbReference type="SAM" id="MobiDB-lite"/>
    </source>
</evidence>
<evidence type="ECO:0000259" key="15">
    <source>
        <dbReference type="PROSITE" id="PS50110"/>
    </source>
</evidence>
<dbReference type="Pfam" id="PF08447">
    <property type="entry name" value="PAS_3"/>
    <property type="match status" value="1"/>
</dbReference>
<evidence type="ECO:0000259" key="16">
    <source>
        <dbReference type="PROSITE" id="PS50112"/>
    </source>
</evidence>
<dbReference type="GO" id="GO:0000155">
    <property type="term" value="F:phosphorelay sensor kinase activity"/>
    <property type="evidence" value="ECO:0007669"/>
    <property type="project" value="InterPro"/>
</dbReference>
<evidence type="ECO:0000256" key="6">
    <source>
        <dbReference type="ARBA" id="ARBA00022679"/>
    </source>
</evidence>
<dbReference type="InterPro" id="IPR036890">
    <property type="entry name" value="HATPase_C_sf"/>
</dbReference>
<evidence type="ECO:0000256" key="8">
    <source>
        <dbReference type="ARBA" id="ARBA00022777"/>
    </source>
</evidence>
<dbReference type="CDD" id="cd00130">
    <property type="entry name" value="PAS"/>
    <property type="match status" value="1"/>
</dbReference>
<dbReference type="PROSITE" id="PS50113">
    <property type="entry name" value="PAC"/>
    <property type="match status" value="1"/>
</dbReference>
<dbReference type="InterPro" id="IPR036097">
    <property type="entry name" value="HisK_dim/P_sf"/>
</dbReference>
<dbReference type="InterPro" id="IPR001789">
    <property type="entry name" value="Sig_transdc_resp-reg_receiver"/>
</dbReference>
<dbReference type="PANTHER" id="PTHR45339">
    <property type="entry name" value="HYBRID SIGNAL TRANSDUCTION HISTIDINE KINASE J"/>
    <property type="match status" value="1"/>
</dbReference>
<name>A0A1L7WYI6_9HELO</name>
<evidence type="ECO:0000259" key="17">
    <source>
        <dbReference type="PROSITE" id="PS50113"/>
    </source>
</evidence>
<dbReference type="PROSITE" id="PS50112">
    <property type="entry name" value="PAS"/>
    <property type="match status" value="1"/>
</dbReference>
<dbReference type="InterPro" id="IPR003594">
    <property type="entry name" value="HATPase_dom"/>
</dbReference>
<keyword evidence="5 12" id="KW-0597">Phosphoprotein</keyword>
<evidence type="ECO:0000259" key="14">
    <source>
        <dbReference type="PROSITE" id="PS50109"/>
    </source>
</evidence>
<evidence type="ECO:0000256" key="4">
    <source>
        <dbReference type="ARBA" id="ARBA00022490"/>
    </source>
</evidence>
<dbReference type="OrthoDB" id="60033at2759"/>
<dbReference type="Pfam" id="PF13188">
    <property type="entry name" value="PAS_8"/>
    <property type="match status" value="1"/>
</dbReference>
<evidence type="ECO:0000256" key="9">
    <source>
        <dbReference type="ARBA" id="ARBA00022840"/>
    </source>
</evidence>
<organism evidence="18 19">
    <name type="scientific">Phialocephala subalpina</name>
    <dbReference type="NCBI Taxonomy" id="576137"/>
    <lineage>
        <taxon>Eukaryota</taxon>
        <taxon>Fungi</taxon>
        <taxon>Dikarya</taxon>
        <taxon>Ascomycota</taxon>
        <taxon>Pezizomycotina</taxon>
        <taxon>Leotiomycetes</taxon>
        <taxon>Helotiales</taxon>
        <taxon>Mollisiaceae</taxon>
        <taxon>Phialocephala</taxon>
        <taxon>Phialocephala fortinii species complex</taxon>
    </lineage>
</organism>
<dbReference type="Pfam" id="PF02518">
    <property type="entry name" value="HATPase_c"/>
    <property type="match status" value="1"/>
</dbReference>
<evidence type="ECO:0000256" key="3">
    <source>
        <dbReference type="ARBA" id="ARBA00012438"/>
    </source>
</evidence>
<dbReference type="Gene3D" id="3.30.565.10">
    <property type="entry name" value="Histidine kinase-like ATPase, C-terminal domain"/>
    <property type="match status" value="1"/>
</dbReference>
<reference evidence="18 19" key="1">
    <citation type="submission" date="2016-03" db="EMBL/GenBank/DDBJ databases">
        <authorList>
            <person name="Ploux O."/>
        </authorList>
    </citation>
    <scope>NUCLEOTIDE SEQUENCE [LARGE SCALE GENOMIC DNA]</scope>
    <source>
        <strain evidence="18 19">UAMH 11012</strain>
    </source>
</reference>
<dbReference type="CDD" id="cd17546">
    <property type="entry name" value="REC_hyHK_CKI1_RcsC-like"/>
    <property type="match status" value="1"/>
</dbReference>
<dbReference type="GO" id="GO:0005524">
    <property type="term" value="F:ATP binding"/>
    <property type="evidence" value="ECO:0007669"/>
    <property type="project" value="UniProtKB-KW"/>
</dbReference>
<dbReference type="GO" id="GO:1900745">
    <property type="term" value="P:positive regulation of p38MAPK cascade"/>
    <property type="evidence" value="ECO:0007669"/>
    <property type="project" value="UniProtKB-ARBA"/>
</dbReference>
<evidence type="ECO:0000256" key="12">
    <source>
        <dbReference type="PROSITE-ProRule" id="PRU00169"/>
    </source>
</evidence>
<feature type="compositionally biased region" description="Basic and acidic residues" evidence="13">
    <location>
        <begin position="1074"/>
        <end position="1092"/>
    </location>
</feature>
<sequence>MINICLRTLPVPNASTMQAQSGSASHAGIDLQLAILRSVPTPILVLSPQRVIVFANRAGQRILGSPDPIQSPGRGITSKTPSEVGIKLLYNRVWDVVLDKFLSGEKRARSEGEGTSNEGLVHEVDAVITGPHLKFEEKYFRILIAGIEGEDGIQIVLSLEKSPHVEKKLIPRMREELPPREGEFSVRPRDPTHDSPTEGFRDIARIKRAVFDSSEVVGFILSVDEKFYLTNKKTREVLGDVMGGAEGCDGLSLRDRLEIWDENFTRQLQPSEFPGMKLVRAKQPFTDYRCGFTHAITGEKIIMNVNGECLYDDDTGEFLGGICWCRDLQEFSDFLVEQQKRRIESYETTCNLMPHLVWTTTSEGYCDWFSERWYQFTGMTREESIGQGFSQAIHPEDFPKLMQKWEYHREEGNECEVEIRYRRHDGVFKWMLARACPLRGDDGKILKWYGTNTDIHDLVMARIEAARNKLQMLTVLAHAEVNLFSINKDRIITMAEGGMLWDSEAEEYDVHTKSSLLGRDAIEVAQNTQPGGVPGYEKNVLDVLSGKVGVAQSEDTIGEKTFRTRVVADLEHNPADGGKEPQVIGVLGLTIDITDMKARAALEVVNTRLMVEEQAAKDSNKMKSQFLANMSHEMRTPTAGVIGMAELLGEDPTLTAEQREYVNSIQLSAKALLTIVNDILDFSKIESGRLDIEEVPFNLSHVVGELCKLLGMFAQQKGLEFMYENTMDENLEVLGDPGRTRQVLSNLLTNALKFTKEGGVKLAVTSTSLDASTDEAVKVQFIIEDTGIGIEKDVLDKLFQPFSQGDSSTARLYGGTGLGLTISKNLASLMNGSIELESSPNEGSKATFIVPLKVSSWCRNPRLESLSSSPNLGFHSGTATWTQPLAQHSINQDLLDQQISASVTTSFPSLAQTSSSRHASLDITSNLSSLSSRHHSLDQTFNLQIGSLTPEQRRKFHVLVVEDNPINQTIAIKNIRKLGFPVTAVWNGREALSYLLSPSPTQPRPQIILMDVQMPVMDGYEATRILRTNKDYAIAVDRNIVPDSGKDLSSGIPADVPLPLSPRSPAASIVSRLADAEAGREKEKEERERKGDLLRDIPVIAMTASAIQGDREKCHEAGMDDYLAKPVERSSLEEMLVKWAGRKRGG</sequence>
<protein>
    <recommendedName>
        <fullName evidence="3">histidine kinase</fullName>
        <ecNumber evidence="3">2.7.13.3</ecNumber>
    </recommendedName>
</protein>
<dbReference type="GO" id="GO:0005737">
    <property type="term" value="C:cytoplasm"/>
    <property type="evidence" value="ECO:0007669"/>
    <property type="project" value="UniProtKB-SubCell"/>
</dbReference>
<dbReference type="InterPro" id="IPR000014">
    <property type="entry name" value="PAS"/>
</dbReference>
<feature type="modified residue" description="4-aspartylphosphate" evidence="12">
    <location>
        <position position="1011"/>
    </location>
</feature>
<evidence type="ECO:0000313" key="18">
    <source>
        <dbReference type="EMBL" id="CZR57835.1"/>
    </source>
</evidence>
<dbReference type="SUPFAM" id="SSF47384">
    <property type="entry name" value="Homodimeric domain of signal transducing histidine kinase"/>
    <property type="match status" value="1"/>
</dbReference>
<dbReference type="SUPFAM" id="SSF52172">
    <property type="entry name" value="CheY-like"/>
    <property type="match status" value="1"/>
</dbReference>
<dbReference type="CDD" id="cd00082">
    <property type="entry name" value="HisKA"/>
    <property type="match status" value="1"/>
</dbReference>
<feature type="region of interest" description="Disordered" evidence="13">
    <location>
        <begin position="1071"/>
        <end position="1092"/>
    </location>
</feature>
<keyword evidence="6" id="KW-0808">Transferase</keyword>
<feature type="region of interest" description="Disordered" evidence="13">
    <location>
        <begin position="179"/>
        <end position="198"/>
    </location>
</feature>
<dbReference type="SMART" id="SM00388">
    <property type="entry name" value="HisKA"/>
    <property type="match status" value="1"/>
</dbReference>
<dbReference type="InterPro" id="IPR035965">
    <property type="entry name" value="PAS-like_dom_sf"/>
</dbReference>
<dbReference type="GO" id="GO:0009365">
    <property type="term" value="C:protein histidine kinase complex"/>
    <property type="evidence" value="ECO:0007669"/>
    <property type="project" value="UniProtKB-ARBA"/>
</dbReference>
<feature type="domain" description="Response regulatory" evidence="15">
    <location>
        <begin position="957"/>
        <end position="1140"/>
    </location>
</feature>
<dbReference type="Pfam" id="PF00072">
    <property type="entry name" value="Response_reg"/>
    <property type="match status" value="1"/>
</dbReference>
<feature type="domain" description="PAC" evidence="17">
    <location>
        <begin position="415"/>
        <end position="467"/>
    </location>
</feature>
<keyword evidence="7" id="KW-0547">Nucleotide-binding</keyword>
<dbReference type="InterPro" id="IPR011006">
    <property type="entry name" value="CheY-like_superfamily"/>
</dbReference>